<keyword evidence="3" id="KW-0677">Repeat</keyword>
<dbReference type="Pfam" id="PF00057">
    <property type="entry name" value="Ldl_recept_a"/>
    <property type="match status" value="2"/>
</dbReference>
<name>A0ABY7G7F3_MYAAR</name>
<feature type="disulfide bond" evidence="9">
    <location>
        <begin position="69"/>
        <end position="84"/>
    </location>
</feature>
<protein>
    <submittedName>
        <fullName evidence="10">VLDLR-like protein</fullName>
    </submittedName>
</protein>
<dbReference type="Proteomes" id="UP001164746">
    <property type="component" value="Chromosome 17"/>
</dbReference>
<dbReference type="SMART" id="SM00192">
    <property type="entry name" value="LDLa"/>
    <property type="match status" value="2"/>
</dbReference>
<reference evidence="10" key="1">
    <citation type="submission" date="2022-11" db="EMBL/GenBank/DDBJ databases">
        <title>Centuries of genome instability and evolution in soft-shell clam transmissible cancer (bioRxiv).</title>
        <authorList>
            <person name="Hart S.F.M."/>
            <person name="Yonemitsu M.A."/>
            <person name="Giersch R.M."/>
            <person name="Beal B.F."/>
            <person name="Arriagada G."/>
            <person name="Davis B.W."/>
            <person name="Ostrander E.A."/>
            <person name="Goff S.P."/>
            <person name="Metzger M.J."/>
        </authorList>
    </citation>
    <scope>NUCLEOTIDE SEQUENCE</scope>
    <source>
        <strain evidence="10">MELC-2E11</strain>
        <tissue evidence="10">Siphon/mantle</tissue>
    </source>
</reference>
<keyword evidence="6 9" id="KW-1015">Disulfide bond</keyword>
<feature type="non-terminal residue" evidence="10">
    <location>
        <position position="1"/>
    </location>
</feature>
<dbReference type="EMBL" id="CP111028">
    <property type="protein sequence ID" value="WAR30350.1"/>
    <property type="molecule type" value="Genomic_DNA"/>
</dbReference>
<keyword evidence="4" id="KW-1133">Transmembrane helix</keyword>
<evidence type="ECO:0000256" key="7">
    <source>
        <dbReference type="ARBA" id="ARBA00023170"/>
    </source>
</evidence>
<dbReference type="Gene3D" id="4.10.400.10">
    <property type="entry name" value="Low-density Lipoprotein Receptor"/>
    <property type="match status" value="2"/>
</dbReference>
<dbReference type="PANTHER" id="PTHR22722:SF14">
    <property type="entry name" value="MEGALIN, ISOFORM A"/>
    <property type="match status" value="1"/>
</dbReference>
<feature type="disulfide bond" evidence="9">
    <location>
        <begin position="50"/>
        <end position="62"/>
    </location>
</feature>
<comment type="subcellular location">
    <subcellularLocation>
        <location evidence="1">Membrane</location>
        <topology evidence="1">Single-pass membrane protein</topology>
    </subcellularLocation>
</comment>
<keyword evidence="8" id="KW-0325">Glycoprotein</keyword>
<evidence type="ECO:0000256" key="1">
    <source>
        <dbReference type="ARBA" id="ARBA00004167"/>
    </source>
</evidence>
<dbReference type="CDD" id="cd00112">
    <property type="entry name" value="LDLa"/>
    <property type="match status" value="2"/>
</dbReference>
<dbReference type="PRINTS" id="PR00261">
    <property type="entry name" value="LDLRECEPTOR"/>
</dbReference>
<evidence type="ECO:0000256" key="3">
    <source>
        <dbReference type="ARBA" id="ARBA00022737"/>
    </source>
</evidence>
<dbReference type="PANTHER" id="PTHR22722">
    <property type="entry name" value="LOW-DENSITY LIPOPROTEIN RECEPTOR-RELATED PROTEIN 2-RELATED"/>
    <property type="match status" value="1"/>
</dbReference>
<evidence type="ECO:0000256" key="8">
    <source>
        <dbReference type="ARBA" id="ARBA00023180"/>
    </source>
</evidence>
<keyword evidence="2" id="KW-0812">Transmembrane</keyword>
<dbReference type="InterPro" id="IPR051221">
    <property type="entry name" value="LDLR-related"/>
</dbReference>
<dbReference type="PROSITE" id="PS50068">
    <property type="entry name" value="LDLRA_2"/>
    <property type="match status" value="2"/>
</dbReference>
<dbReference type="InterPro" id="IPR023415">
    <property type="entry name" value="LDLR_class-A_CS"/>
</dbReference>
<dbReference type="PROSITE" id="PS01209">
    <property type="entry name" value="LDLRA_1"/>
    <property type="match status" value="2"/>
</dbReference>
<evidence type="ECO:0000313" key="11">
    <source>
        <dbReference type="Proteomes" id="UP001164746"/>
    </source>
</evidence>
<feature type="disulfide bond" evidence="9">
    <location>
        <begin position="57"/>
        <end position="75"/>
    </location>
</feature>
<dbReference type="InterPro" id="IPR002172">
    <property type="entry name" value="LDrepeatLR_classA_rpt"/>
</dbReference>
<keyword evidence="11" id="KW-1185">Reference proteome</keyword>
<sequence>MFVFIEHVCSQFPVKDRRTSNSFMELKPSCAHHLYYLLRIISICADTIECQPGLFRCDDGSCIEEIWHCDGAKDCDDMSDEKNCENYQCGANYFACGNGTGPCISKLWVCDSDFDCSDGSDESPQQGCVPRHTYCGDPMIECLNGSCLTQEQLCEGFTCLEYVPDISGLTCAGITCADHQFQCLNGICIDKSH</sequence>
<organism evidence="10 11">
    <name type="scientific">Mya arenaria</name>
    <name type="common">Soft-shell clam</name>
    <dbReference type="NCBI Taxonomy" id="6604"/>
    <lineage>
        <taxon>Eukaryota</taxon>
        <taxon>Metazoa</taxon>
        <taxon>Spiralia</taxon>
        <taxon>Lophotrochozoa</taxon>
        <taxon>Mollusca</taxon>
        <taxon>Bivalvia</taxon>
        <taxon>Autobranchia</taxon>
        <taxon>Heteroconchia</taxon>
        <taxon>Euheterodonta</taxon>
        <taxon>Imparidentia</taxon>
        <taxon>Neoheterodontei</taxon>
        <taxon>Myida</taxon>
        <taxon>Myoidea</taxon>
        <taxon>Myidae</taxon>
        <taxon>Mya</taxon>
    </lineage>
</organism>
<keyword evidence="7" id="KW-0675">Receptor</keyword>
<evidence type="ECO:0000256" key="2">
    <source>
        <dbReference type="ARBA" id="ARBA00022692"/>
    </source>
</evidence>
<proteinExistence type="predicted"/>
<dbReference type="InterPro" id="IPR036055">
    <property type="entry name" value="LDL_receptor-like_sf"/>
</dbReference>
<evidence type="ECO:0000313" key="10">
    <source>
        <dbReference type="EMBL" id="WAR30350.1"/>
    </source>
</evidence>
<keyword evidence="5" id="KW-0472">Membrane</keyword>
<comment type="caution">
    <text evidence="9">Lacks conserved residue(s) required for the propagation of feature annotation.</text>
</comment>
<gene>
    <name evidence="10" type="ORF">MAR_032892</name>
</gene>
<evidence type="ECO:0000256" key="4">
    <source>
        <dbReference type="ARBA" id="ARBA00022989"/>
    </source>
</evidence>
<accession>A0ABY7G7F3</accession>
<evidence type="ECO:0000256" key="5">
    <source>
        <dbReference type="ARBA" id="ARBA00023136"/>
    </source>
</evidence>
<dbReference type="SUPFAM" id="SSF57424">
    <property type="entry name" value="LDL receptor-like module"/>
    <property type="match status" value="2"/>
</dbReference>
<evidence type="ECO:0000256" key="9">
    <source>
        <dbReference type="PROSITE-ProRule" id="PRU00124"/>
    </source>
</evidence>
<evidence type="ECO:0000256" key="6">
    <source>
        <dbReference type="ARBA" id="ARBA00023157"/>
    </source>
</evidence>